<feature type="domain" description="Retrotransposon gag" evidence="2">
    <location>
        <begin position="1"/>
        <end position="48"/>
    </location>
</feature>
<gene>
    <name evidence="3" type="ORF">F511_22254</name>
</gene>
<feature type="non-terminal residue" evidence="3">
    <location>
        <position position="1"/>
    </location>
</feature>
<dbReference type="OrthoDB" id="8068363at2759"/>
<dbReference type="Proteomes" id="UP000250235">
    <property type="component" value="Unassembled WGS sequence"/>
</dbReference>
<protein>
    <recommendedName>
        <fullName evidence="2">Retrotransposon gag domain-containing protein</fullName>
    </recommendedName>
</protein>
<keyword evidence="4" id="KW-1185">Reference proteome</keyword>
<evidence type="ECO:0000256" key="1">
    <source>
        <dbReference type="SAM" id="MobiDB-lite"/>
    </source>
</evidence>
<dbReference type="InterPro" id="IPR005162">
    <property type="entry name" value="Retrotrans_gag_dom"/>
</dbReference>
<sequence length="179" mass="20141">EREFDNLKQGNLKGTEYARQFSSLLPYVPHIANQERTKRNKFLKGLRPELFYLVLAGSPSSYADAVYKAVDIEESLLDAQTQVQLIAGRGFHPSPEWMYAFQPPQTSQQYNRQKFKPRGNPFMRRSNSSYSGSVSSGGSGSGEVMCGQCGGRHLNSQFRVVQGLFHKCRQSGHFARVCP</sequence>
<accession>A0A2Z7CV79</accession>
<dbReference type="EMBL" id="KQ993844">
    <property type="protein sequence ID" value="KZV48584.1"/>
    <property type="molecule type" value="Genomic_DNA"/>
</dbReference>
<proteinExistence type="predicted"/>
<organism evidence="3 4">
    <name type="scientific">Dorcoceras hygrometricum</name>
    <dbReference type="NCBI Taxonomy" id="472368"/>
    <lineage>
        <taxon>Eukaryota</taxon>
        <taxon>Viridiplantae</taxon>
        <taxon>Streptophyta</taxon>
        <taxon>Embryophyta</taxon>
        <taxon>Tracheophyta</taxon>
        <taxon>Spermatophyta</taxon>
        <taxon>Magnoliopsida</taxon>
        <taxon>eudicotyledons</taxon>
        <taxon>Gunneridae</taxon>
        <taxon>Pentapetalae</taxon>
        <taxon>asterids</taxon>
        <taxon>lamiids</taxon>
        <taxon>Lamiales</taxon>
        <taxon>Gesneriaceae</taxon>
        <taxon>Didymocarpoideae</taxon>
        <taxon>Trichosporeae</taxon>
        <taxon>Loxocarpinae</taxon>
        <taxon>Dorcoceras</taxon>
    </lineage>
</organism>
<dbReference type="AlphaFoldDB" id="A0A2Z7CV79"/>
<reference evidence="3 4" key="1">
    <citation type="journal article" date="2015" name="Proc. Natl. Acad. Sci. U.S.A.">
        <title>The resurrection genome of Boea hygrometrica: A blueprint for survival of dehydration.</title>
        <authorList>
            <person name="Xiao L."/>
            <person name="Yang G."/>
            <person name="Zhang L."/>
            <person name="Yang X."/>
            <person name="Zhao S."/>
            <person name="Ji Z."/>
            <person name="Zhou Q."/>
            <person name="Hu M."/>
            <person name="Wang Y."/>
            <person name="Chen M."/>
            <person name="Xu Y."/>
            <person name="Jin H."/>
            <person name="Xiao X."/>
            <person name="Hu G."/>
            <person name="Bao F."/>
            <person name="Hu Y."/>
            <person name="Wan P."/>
            <person name="Li L."/>
            <person name="Deng X."/>
            <person name="Kuang T."/>
            <person name="Xiang C."/>
            <person name="Zhu J.K."/>
            <person name="Oliver M.J."/>
            <person name="He Y."/>
        </authorList>
    </citation>
    <scope>NUCLEOTIDE SEQUENCE [LARGE SCALE GENOMIC DNA]</scope>
    <source>
        <strain evidence="4">cv. XS01</strain>
    </source>
</reference>
<evidence type="ECO:0000313" key="3">
    <source>
        <dbReference type="EMBL" id="KZV48584.1"/>
    </source>
</evidence>
<evidence type="ECO:0000313" key="4">
    <source>
        <dbReference type="Proteomes" id="UP000250235"/>
    </source>
</evidence>
<evidence type="ECO:0000259" key="2">
    <source>
        <dbReference type="Pfam" id="PF03732"/>
    </source>
</evidence>
<dbReference type="Pfam" id="PF03732">
    <property type="entry name" value="Retrotrans_gag"/>
    <property type="match status" value="1"/>
</dbReference>
<feature type="region of interest" description="Disordered" evidence="1">
    <location>
        <begin position="117"/>
        <end position="139"/>
    </location>
</feature>
<name>A0A2Z7CV79_9LAMI</name>